<feature type="compositionally biased region" description="Low complexity" evidence="1">
    <location>
        <begin position="106"/>
        <end position="120"/>
    </location>
</feature>
<dbReference type="Proteomes" id="UP000800041">
    <property type="component" value="Unassembled WGS sequence"/>
</dbReference>
<name>A0A6G1GKL2_9PEZI</name>
<keyword evidence="3" id="KW-1185">Reference proteome</keyword>
<protein>
    <submittedName>
        <fullName evidence="2">Uncharacterized protein</fullName>
    </submittedName>
</protein>
<reference evidence="2" key="1">
    <citation type="journal article" date="2020" name="Stud. Mycol.">
        <title>101 Dothideomycetes genomes: a test case for predicting lifestyles and emergence of pathogens.</title>
        <authorList>
            <person name="Haridas S."/>
            <person name="Albert R."/>
            <person name="Binder M."/>
            <person name="Bloem J."/>
            <person name="Labutti K."/>
            <person name="Salamov A."/>
            <person name="Andreopoulos B."/>
            <person name="Baker S."/>
            <person name="Barry K."/>
            <person name="Bills G."/>
            <person name="Bluhm B."/>
            <person name="Cannon C."/>
            <person name="Castanera R."/>
            <person name="Culley D."/>
            <person name="Daum C."/>
            <person name="Ezra D."/>
            <person name="Gonzalez J."/>
            <person name="Henrissat B."/>
            <person name="Kuo A."/>
            <person name="Liang C."/>
            <person name="Lipzen A."/>
            <person name="Lutzoni F."/>
            <person name="Magnuson J."/>
            <person name="Mondo S."/>
            <person name="Nolan M."/>
            <person name="Ohm R."/>
            <person name="Pangilinan J."/>
            <person name="Park H.-J."/>
            <person name="Ramirez L."/>
            <person name="Alfaro M."/>
            <person name="Sun H."/>
            <person name="Tritt A."/>
            <person name="Yoshinaga Y."/>
            <person name="Zwiers L.-H."/>
            <person name="Turgeon B."/>
            <person name="Goodwin S."/>
            <person name="Spatafora J."/>
            <person name="Crous P."/>
            <person name="Grigoriev I."/>
        </authorList>
    </citation>
    <scope>NUCLEOTIDE SEQUENCE</scope>
    <source>
        <strain evidence="2">CBS 113979</strain>
    </source>
</reference>
<feature type="compositionally biased region" description="Polar residues" evidence="1">
    <location>
        <begin position="123"/>
        <end position="135"/>
    </location>
</feature>
<dbReference type="AlphaFoldDB" id="A0A6G1GKL2"/>
<gene>
    <name evidence="2" type="ORF">K402DRAFT_458146</name>
</gene>
<evidence type="ECO:0000256" key="1">
    <source>
        <dbReference type="SAM" id="MobiDB-lite"/>
    </source>
</evidence>
<feature type="region of interest" description="Disordered" evidence="1">
    <location>
        <begin position="69"/>
        <end position="165"/>
    </location>
</feature>
<organism evidence="2 3">
    <name type="scientific">Aulographum hederae CBS 113979</name>
    <dbReference type="NCBI Taxonomy" id="1176131"/>
    <lineage>
        <taxon>Eukaryota</taxon>
        <taxon>Fungi</taxon>
        <taxon>Dikarya</taxon>
        <taxon>Ascomycota</taxon>
        <taxon>Pezizomycotina</taxon>
        <taxon>Dothideomycetes</taxon>
        <taxon>Pleosporomycetidae</taxon>
        <taxon>Aulographales</taxon>
        <taxon>Aulographaceae</taxon>
    </lineage>
</organism>
<proteinExistence type="predicted"/>
<dbReference type="EMBL" id="ML977202">
    <property type="protein sequence ID" value="KAF1981297.1"/>
    <property type="molecule type" value="Genomic_DNA"/>
</dbReference>
<dbReference type="OrthoDB" id="4828117at2759"/>
<evidence type="ECO:0000313" key="2">
    <source>
        <dbReference type="EMBL" id="KAF1981297.1"/>
    </source>
</evidence>
<evidence type="ECO:0000313" key="3">
    <source>
        <dbReference type="Proteomes" id="UP000800041"/>
    </source>
</evidence>
<accession>A0A6G1GKL2</accession>
<sequence length="165" mass="17857">MGQHVNWKTQEAKDRLIAALVRTLLDKKIKLDYHGVAANFGRGTTYHAIEGQFRSIKKQAAEIIVGHWNQVEGGSQASSPPKFEPVRRKKSANNGPRNGVKDGRVSKTPSPTKCKSKLPSGDFTDTTLNLETGGTSKVEPSRKEEASSPLIGVGDMVSETGSTIK</sequence>